<dbReference type="NCBIfam" id="TIGR00879">
    <property type="entry name" value="SP"/>
    <property type="match status" value="1"/>
</dbReference>
<dbReference type="PRINTS" id="PR00171">
    <property type="entry name" value="SUGRTRNSPORT"/>
</dbReference>
<feature type="transmembrane region" description="Helical" evidence="9">
    <location>
        <begin position="442"/>
        <end position="461"/>
    </location>
</feature>
<keyword evidence="5 9" id="KW-0812">Transmembrane</keyword>
<comment type="caution">
    <text evidence="11">The sequence shown here is derived from an EMBL/GenBank/DDBJ whole genome shotgun (WGS) entry which is preliminary data.</text>
</comment>
<dbReference type="InterPro" id="IPR047984">
    <property type="entry name" value="XylE-like"/>
</dbReference>
<protein>
    <submittedName>
        <fullName evidence="11">Sugar porter family MFS transporter</fullName>
    </submittedName>
</protein>
<feature type="transmembrane region" description="Helical" evidence="9">
    <location>
        <begin position="310"/>
        <end position="334"/>
    </location>
</feature>
<keyword evidence="3 8" id="KW-0813">Transport</keyword>
<keyword evidence="12" id="KW-1185">Reference proteome</keyword>
<feature type="transmembrane region" description="Helical" evidence="9">
    <location>
        <begin position="232"/>
        <end position="251"/>
    </location>
</feature>
<gene>
    <name evidence="11" type="ORF">K0T92_08345</name>
</gene>
<dbReference type="PANTHER" id="PTHR48020:SF12">
    <property type="entry name" value="PROTON MYO-INOSITOL COTRANSPORTER"/>
    <property type="match status" value="1"/>
</dbReference>
<evidence type="ECO:0000256" key="8">
    <source>
        <dbReference type="RuleBase" id="RU003346"/>
    </source>
</evidence>
<dbReference type="PROSITE" id="PS00216">
    <property type="entry name" value="SUGAR_TRANSPORT_1"/>
    <property type="match status" value="2"/>
</dbReference>
<dbReference type="CDD" id="cd17359">
    <property type="entry name" value="MFS_XylE_like"/>
    <property type="match status" value="1"/>
</dbReference>
<feature type="transmembrane region" description="Helical" evidence="9">
    <location>
        <begin position="160"/>
        <end position="182"/>
    </location>
</feature>
<keyword evidence="4" id="KW-1003">Cell membrane</keyword>
<dbReference type="InterPro" id="IPR036259">
    <property type="entry name" value="MFS_trans_sf"/>
</dbReference>
<evidence type="ECO:0000256" key="6">
    <source>
        <dbReference type="ARBA" id="ARBA00022989"/>
    </source>
</evidence>
<dbReference type="SUPFAM" id="SSF103473">
    <property type="entry name" value="MFS general substrate transporter"/>
    <property type="match status" value="1"/>
</dbReference>
<dbReference type="PANTHER" id="PTHR48020">
    <property type="entry name" value="PROTON MYO-INOSITOL COTRANSPORTER"/>
    <property type="match status" value="1"/>
</dbReference>
<feature type="transmembrane region" description="Helical" evidence="9">
    <location>
        <begin position="136"/>
        <end position="154"/>
    </location>
</feature>
<evidence type="ECO:0000313" key="11">
    <source>
        <dbReference type="EMBL" id="MBW7474753.1"/>
    </source>
</evidence>
<dbReference type="InterPro" id="IPR005828">
    <property type="entry name" value="MFS_sugar_transport-like"/>
</dbReference>
<dbReference type="Proteomes" id="UP000812277">
    <property type="component" value="Unassembled WGS sequence"/>
</dbReference>
<organism evidence="11 12">
    <name type="scientific">Paenibacillus oenotherae</name>
    <dbReference type="NCBI Taxonomy" id="1435645"/>
    <lineage>
        <taxon>Bacteria</taxon>
        <taxon>Bacillati</taxon>
        <taxon>Bacillota</taxon>
        <taxon>Bacilli</taxon>
        <taxon>Bacillales</taxon>
        <taxon>Paenibacillaceae</taxon>
        <taxon>Paenibacillus</taxon>
    </lineage>
</organism>
<accession>A0ABS7D4D5</accession>
<evidence type="ECO:0000256" key="5">
    <source>
        <dbReference type="ARBA" id="ARBA00022692"/>
    </source>
</evidence>
<feature type="transmembrane region" description="Helical" evidence="9">
    <location>
        <begin position="473"/>
        <end position="492"/>
    </location>
</feature>
<evidence type="ECO:0000256" key="7">
    <source>
        <dbReference type="ARBA" id="ARBA00023136"/>
    </source>
</evidence>
<reference evidence="11 12" key="1">
    <citation type="submission" date="2021-07" db="EMBL/GenBank/DDBJ databases">
        <title>Paenibacillus radiodurans sp. nov., isolated from the southeastern edge of Tengger Desert.</title>
        <authorList>
            <person name="Zhang G."/>
        </authorList>
    </citation>
    <scope>NUCLEOTIDE SEQUENCE [LARGE SCALE GENOMIC DNA]</scope>
    <source>
        <strain evidence="11 12">DT7-4</strain>
    </source>
</reference>
<dbReference type="InterPro" id="IPR050814">
    <property type="entry name" value="Myo-inositol_Transporter"/>
</dbReference>
<comment type="similarity">
    <text evidence="2 8">Belongs to the major facilitator superfamily. Sugar transporter (TC 2.A.1.1) family.</text>
</comment>
<evidence type="ECO:0000256" key="4">
    <source>
        <dbReference type="ARBA" id="ARBA00022475"/>
    </source>
</evidence>
<dbReference type="PROSITE" id="PS50850">
    <property type="entry name" value="MFS"/>
    <property type="match status" value="1"/>
</dbReference>
<dbReference type="InterPro" id="IPR020846">
    <property type="entry name" value="MFS_dom"/>
</dbReference>
<evidence type="ECO:0000256" key="3">
    <source>
        <dbReference type="ARBA" id="ARBA00022448"/>
    </source>
</evidence>
<keyword evidence="7 9" id="KW-0472">Membrane</keyword>
<evidence type="ECO:0000259" key="10">
    <source>
        <dbReference type="PROSITE" id="PS50850"/>
    </source>
</evidence>
<feature type="transmembrane region" description="Helical" evidence="9">
    <location>
        <begin position="194"/>
        <end position="212"/>
    </location>
</feature>
<feature type="transmembrane region" description="Helical" evidence="9">
    <location>
        <begin position="106"/>
        <end position="124"/>
    </location>
</feature>
<proteinExistence type="inferred from homology"/>
<dbReference type="Pfam" id="PF00083">
    <property type="entry name" value="Sugar_tr"/>
    <property type="match status" value="1"/>
</dbReference>
<feature type="transmembrane region" description="Helical" evidence="9">
    <location>
        <begin position="66"/>
        <end position="94"/>
    </location>
</feature>
<evidence type="ECO:0000256" key="1">
    <source>
        <dbReference type="ARBA" id="ARBA00004651"/>
    </source>
</evidence>
<dbReference type="PROSITE" id="PS00217">
    <property type="entry name" value="SUGAR_TRANSPORT_2"/>
    <property type="match status" value="1"/>
</dbReference>
<evidence type="ECO:0000313" key="12">
    <source>
        <dbReference type="Proteomes" id="UP000812277"/>
    </source>
</evidence>
<name>A0ABS7D4D5_9BACL</name>
<feature type="domain" description="Major facilitator superfamily (MFS) profile" evidence="10">
    <location>
        <begin position="70"/>
        <end position="496"/>
    </location>
</feature>
<evidence type="ECO:0000256" key="9">
    <source>
        <dbReference type="SAM" id="Phobius"/>
    </source>
</evidence>
<feature type="transmembrane region" description="Helical" evidence="9">
    <location>
        <begin position="377"/>
        <end position="399"/>
    </location>
</feature>
<feature type="transmembrane region" description="Helical" evidence="9">
    <location>
        <begin position="349"/>
        <end position="370"/>
    </location>
</feature>
<dbReference type="InterPro" id="IPR003663">
    <property type="entry name" value="Sugar/inositol_transpt"/>
</dbReference>
<comment type="subcellular location">
    <subcellularLocation>
        <location evidence="1">Cell membrane</location>
        <topology evidence="1">Multi-pass membrane protein</topology>
    </subcellularLocation>
</comment>
<keyword evidence="6 9" id="KW-1133">Transmembrane helix</keyword>
<dbReference type="EMBL" id="JAHZIJ010000004">
    <property type="protein sequence ID" value="MBW7474753.1"/>
    <property type="molecule type" value="Genomic_DNA"/>
</dbReference>
<evidence type="ECO:0000256" key="2">
    <source>
        <dbReference type="ARBA" id="ARBA00010992"/>
    </source>
</evidence>
<dbReference type="InterPro" id="IPR005829">
    <property type="entry name" value="Sugar_transporter_CS"/>
</dbReference>
<sequence length="510" mass="54831">MHAGKGTITLSLVIDKEQLPAAAHESQAEYTKAAKQSHADAAQLLQAKEDAGQSHPDATEQPNMRFVTLVSIVAALGGVLFGFDTAVVSGALGFLEQRFHLNGMQLGWAVSCFIIGCIAGAAVSGMLADRFGRKKVLIAAAGIFIIGTVGSALPDTFSGYIIARIIGGLGIGITSALCPLYNAEIAPARYRGRLVALNQLAIVTGIFLVYFVNLAITGYGDDAWDVSSAWRWMFGAGIVPGLLFMVLLFFVPESPRWLIKQGKPDQALPILLKIHGETLARQEVLDIKQVSRQEERGGSIRELFKPGLRLALIAGVGLAVFQQVTGINAVMYYAPVIFKEAGMGANASLIQTILIGFVNLAFTILSLWLVDKVGRKALLLIGSASMTVCLTVIGLAFYTDHTSGPWVLLFILLYVASFAISLGAVLWVVLSEIFPSHIRGKAVAIGTMAHWVADYAVSQSFPPLLHTSGPAVTFWIFALMALITVVFTWRMIPETKGKSLEEIETLWAVK</sequence>
<dbReference type="Gene3D" id="1.20.1250.20">
    <property type="entry name" value="MFS general substrate transporter like domains"/>
    <property type="match status" value="2"/>
</dbReference>
<feature type="transmembrane region" description="Helical" evidence="9">
    <location>
        <begin position="405"/>
        <end position="430"/>
    </location>
</feature>